<dbReference type="Proteomes" id="UP000308037">
    <property type="component" value="Unassembled WGS sequence"/>
</dbReference>
<protein>
    <submittedName>
        <fullName evidence="3">VCBS repeat-containing protein</fullName>
    </submittedName>
</protein>
<name>A0A4U5JBX9_9EURY</name>
<dbReference type="OrthoDB" id="321240at2157"/>
<evidence type="ECO:0000256" key="1">
    <source>
        <dbReference type="ARBA" id="ARBA00022729"/>
    </source>
</evidence>
<dbReference type="AlphaFoldDB" id="A0A4U5JBX9"/>
<keyword evidence="1" id="KW-0732">Signal</keyword>
<accession>A0A4U5JBX9</accession>
<sequence>MKFEHEHIDSLPPCGRLFVCQPIDLTDNGRPDLIVGGAGSETLPILGVEGVPLFGRLFRQLENDLFWYENPGWERHVISSRSDLNVNGNALGDISGNGRLDLLVGQALGDRDIYWFEQPADPREPWTEHLIGGEFEKYHDLAFGDVDNDGEPEVVGASQRSEVVFYYDVPDDPYQSPWPSECLHVIDRGRHVEGLEIVDIDGDGRNELIAGTGVYRCDEAVAAAAESTATTDGGQRSSVEIERTGEPDGGPDARSNGDRALTDGWRREDIAVGWEWTRVAVGDIDDDGDFEVVFTEGDLPELGDRMGRVGWFDPPEWTAHILRDDLHCPHSVQLADFDDTGRLDIYVAEMGLDRHDDEAKHFVFRNLGEGRFEETVVASGIPTHEAKAVDVDGDGRIDIIGKSYEPNTHVDVWYNGA</sequence>
<evidence type="ECO:0000313" key="3">
    <source>
        <dbReference type="EMBL" id="TKR26125.1"/>
    </source>
</evidence>
<dbReference type="EMBL" id="QKNX01000002">
    <property type="protein sequence ID" value="TKR26125.1"/>
    <property type="molecule type" value="Genomic_DNA"/>
</dbReference>
<dbReference type="RefSeq" id="WP_137276042.1">
    <property type="nucleotide sequence ID" value="NZ_QKNX01000002.1"/>
</dbReference>
<dbReference type="InterPro" id="IPR013517">
    <property type="entry name" value="FG-GAP"/>
</dbReference>
<gene>
    <name evidence="3" type="ORF">DM868_06420</name>
</gene>
<dbReference type="PANTHER" id="PTHR44103">
    <property type="entry name" value="PROPROTEIN CONVERTASE P"/>
    <property type="match status" value="1"/>
</dbReference>
<organism evidence="3 4">
    <name type="scientific">Natronomonas salsuginis</name>
    <dbReference type="NCBI Taxonomy" id="2217661"/>
    <lineage>
        <taxon>Archaea</taxon>
        <taxon>Methanobacteriati</taxon>
        <taxon>Methanobacteriota</taxon>
        <taxon>Stenosarchaea group</taxon>
        <taxon>Halobacteria</taxon>
        <taxon>Halobacteriales</taxon>
        <taxon>Natronomonadaceae</taxon>
        <taxon>Natronomonas</taxon>
    </lineage>
</organism>
<proteinExistence type="predicted"/>
<dbReference type="Pfam" id="PF13517">
    <property type="entry name" value="FG-GAP_3"/>
    <property type="match status" value="2"/>
</dbReference>
<keyword evidence="4" id="KW-1185">Reference proteome</keyword>
<reference evidence="3 4" key="1">
    <citation type="submission" date="2019-04" db="EMBL/GenBank/DDBJ databases">
        <title>Natronomonas sp. F20-122 a newhaloarchaeon isolated from a saline saltern of Isla Bacuta, Huelva, Spain.</title>
        <authorList>
            <person name="Duran-Viseras A."/>
            <person name="Sanchez-Porro C."/>
            <person name="Ventosa A."/>
        </authorList>
    </citation>
    <scope>NUCLEOTIDE SEQUENCE [LARGE SCALE GENOMIC DNA]</scope>
    <source>
        <strain evidence="3 4">F20-122</strain>
    </source>
</reference>
<dbReference type="InterPro" id="IPR028994">
    <property type="entry name" value="Integrin_alpha_N"/>
</dbReference>
<evidence type="ECO:0000256" key="2">
    <source>
        <dbReference type="SAM" id="MobiDB-lite"/>
    </source>
</evidence>
<dbReference type="PANTHER" id="PTHR44103:SF1">
    <property type="entry name" value="PROPROTEIN CONVERTASE P"/>
    <property type="match status" value="1"/>
</dbReference>
<dbReference type="Gene3D" id="2.130.10.130">
    <property type="entry name" value="Integrin alpha, N-terminal"/>
    <property type="match status" value="1"/>
</dbReference>
<comment type="caution">
    <text evidence="3">The sequence shown here is derived from an EMBL/GenBank/DDBJ whole genome shotgun (WGS) entry which is preliminary data.</text>
</comment>
<feature type="region of interest" description="Disordered" evidence="2">
    <location>
        <begin position="226"/>
        <end position="261"/>
    </location>
</feature>
<evidence type="ECO:0000313" key="4">
    <source>
        <dbReference type="Proteomes" id="UP000308037"/>
    </source>
</evidence>
<dbReference type="SUPFAM" id="SSF69318">
    <property type="entry name" value="Integrin alpha N-terminal domain"/>
    <property type="match status" value="1"/>
</dbReference>